<gene>
    <name evidence="1" type="ORF">GEU84_011625</name>
</gene>
<dbReference type="Proteomes" id="UP000484076">
    <property type="component" value="Unassembled WGS sequence"/>
</dbReference>
<dbReference type="AlphaFoldDB" id="A0A8X8GVD0"/>
<reference evidence="1" key="1">
    <citation type="submission" date="2020-05" db="EMBL/GenBank/DDBJ databases">
        <title>Fertoebacter nigrum gen. nov., sp. nov., a new member of the family Rhodobacteraceae.</title>
        <authorList>
            <person name="Szuroczki S."/>
            <person name="Abbaszade G."/>
            <person name="Buni D."/>
            <person name="Schumann P."/>
            <person name="Toth E."/>
        </authorList>
    </citation>
    <scope>NUCLEOTIDE SEQUENCE</scope>
    <source>
        <strain evidence="1">RG-N-1a</strain>
    </source>
</reference>
<comment type="caution">
    <text evidence="1">The sequence shown here is derived from an EMBL/GenBank/DDBJ whole genome shotgun (WGS) entry which is preliminary data.</text>
</comment>
<dbReference type="RefSeq" id="WP_152825553.1">
    <property type="nucleotide sequence ID" value="NZ_WHUT02000006.1"/>
</dbReference>
<accession>A0A8X8GVD0</accession>
<name>A0A8X8GVD0_9RHOB</name>
<proteinExistence type="predicted"/>
<protein>
    <submittedName>
        <fullName evidence="1">Uncharacterized protein</fullName>
    </submittedName>
</protein>
<organism evidence="1 2">
    <name type="scientific">Fertoeibacter niger</name>
    <dbReference type="NCBI Taxonomy" id="2656921"/>
    <lineage>
        <taxon>Bacteria</taxon>
        <taxon>Pseudomonadati</taxon>
        <taxon>Pseudomonadota</taxon>
        <taxon>Alphaproteobacteria</taxon>
        <taxon>Rhodobacterales</taxon>
        <taxon>Paracoccaceae</taxon>
        <taxon>Fertoeibacter</taxon>
    </lineage>
</organism>
<dbReference type="EMBL" id="WHUT02000006">
    <property type="protein sequence ID" value="NUB45039.1"/>
    <property type="molecule type" value="Genomic_DNA"/>
</dbReference>
<evidence type="ECO:0000313" key="2">
    <source>
        <dbReference type="Proteomes" id="UP000484076"/>
    </source>
</evidence>
<evidence type="ECO:0000313" key="1">
    <source>
        <dbReference type="EMBL" id="NUB45039.1"/>
    </source>
</evidence>
<sequence length="141" mass="16004">MTYPQWPGELTKFERSGWQMQLQDARQRRQSDAGPPGYRRRFSAAARMVAASLIVDQNERAIFDRFYAVTVAQGARMFWMPDPTTDGQPLLMPDGTPLLTGAGEPLLIARRWLVLFGDPPPAETIHQQVQYRKSFSLVVLP</sequence>
<keyword evidence="2" id="KW-1185">Reference proteome</keyword>